<feature type="region of interest" description="Disordered" evidence="1">
    <location>
        <begin position="31"/>
        <end position="80"/>
    </location>
</feature>
<evidence type="ECO:0000259" key="2">
    <source>
        <dbReference type="Pfam" id="PF21762"/>
    </source>
</evidence>
<evidence type="ECO:0000313" key="3">
    <source>
        <dbReference type="EMBL" id="KAF2810841.1"/>
    </source>
</evidence>
<feature type="domain" description="Gfd2/YDR514C-like C-terminal" evidence="2">
    <location>
        <begin position="98"/>
        <end position="240"/>
    </location>
</feature>
<dbReference type="RefSeq" id="XP_033577805.1">
    <property type="nucleotide sequence ID" value="XM_033725424.1"/>
</dbReference>
<dbReference type="OrthoDB" id="5953249at2759"/>
<dbReference type="Pfam" id="PF21762">
    <property type="entry name" value="DEDDh_C"/>
    <property type="match status" value="1"/>
</dbReference>
<dbReference type="PANTHER" id="PTHR28083">
    <property type="entry name" value="GOOD FOR FULL DBP5 ACTIVITY PROTEIN 2"/>
    <property type="match status" value="1"/>
</dbReference>
<dbReference type="EMBL" id="MU003699">
    <property type="protein sequence ID" value="KAF2810841.1"/>
    <property type="molecule type" value="Genomic_DNA"/>
</dbReference>
<reference evidence="5" key="3">
    <citation type="submission" date="2025-04" db="UniProtKB">
        <authorList>
            <consortium name="RefSeq"/>
        </authorList>
    </citation>
    <scope>IDENTIFICATION</scope>
    <source>
        <strain evidence="5">CBS 304.34</strain>
    </source>
</reference>
<organism evidence="3">
    <name type="scientific">Mytilinidion resinicola</name>
    <dbReference type="NCBI Taxonomy" id="574789"/>
    <lineage>
        <taxon>Eukaryota</taxon>
        <taxon>Fungi</taxon>
        <taxon>Dikarya</taxon>
        <taxon>Ascomycota</taxon>
        <taxon>Pezizomycotina</taxon>
        <taxon>Dothideomycetes</taxon>
        <taxon>Pleosporomycetidae</taxon>
        <taxon>Mytilinidiales</taxon>
        <taxon>Mytilinidiaceae</taxon>
        <taxon>Mytilinidion</taxon>
    </lineage>
</organism>
<name>A0A6A6YQ06_9PEZI</name>
<keyword evidence="4" id="KW-1185">Reference proteome</keyword>
<evidence type="ECO:0000313" key="5">
    <source>
        <dbReference type="RefSeq" id="XP_033577805.1"/>
    </source>
</evidence>
<dbReference type="GO" id="GO:0005634">
    <property type="term" value="C:nucleus"/>
    <property type="evidence" value="ECO:0007669"/>
    <property type="project" value="TreeGrafter"/>
</dbReference>
<evidence type="ECO:0000256" key="1">
    <source>
        <dbReference type="SAM" id="MobiDB-lite"/>
    </source>
</evidence>
<accession>A0A6A6YQ06</accession>
<reference evidence="5" key="2">
    <citation type="submission" date="2020-04" db="EMBL/GenBank/DDBJ databases">
        <authorList>
            <consortium name="NCBI Genome Project"/>
        </authorList>
    </citation>
    <scope>NUCLEOTIDE SEQUENCE</scope>
    <source>
        <strain evidence="5">CBS 304.34</strain>
    </source>
</reference>
<sequence length="240" mass="26479">MATAVRAPAVPRIFPAVPKLVPAVPRILPKTCSATVPGKNQESSDDSGSSTLDAQSALSANDSQSSSSSRLPADEPSLLGQNCKFPQLRKRMIDFTDTEAIQHALGIHSTEQGVSDIVIFLDTRDLYTLKDGPGANADNLMKQVQFHHYRIKEHGHMKNKHYIGHPERFEWGTTMWVSKEEMKDTIVKYFTPRTDEADKESDLRPVLFLGHALGNDEKELKKGLGLDLADLGTIVKSVDT</sequence>
<dbReference type="Proteomes" id="UP000504636">
    <property type="component" value="Unplaced"/>
</dbReference>
<reference evidence="3 5" key="1">
    <citation type="journal article" date="2020" name="Stud. Mycol.">
        <title>101 Dothideomycetes genomes: a test case for predicting lifestyles and emergence of pathogens.</title>
        <authorList>
            <person name="Haridas S."/>
            <person name="Albert R."/>
            <person name="Binder M."/>
            <person name="Bloem J."/>
            <person name="Labutti K."/>
            <person name="Salamov A."/>
            <person name="Andreopoulos B."/>
            <person name="Baker S."/>
            <person name="Barry K."/>
            <person name="Bills G."/>
            <person name="Bluhm B."/>
            <person name="Cannon C."/>
            <person name="Castanera R."/>
            <person name="Culley D."/>
            <person name="Daum C."/>
            <person name="Ezra D."/>
            <person name="Gonzalez J."/>
            <person name="Henrissat B."/>
            <person name="Kuo A."/>
            <person name="Liang C."/>
            <person name="Lipzen A."/>
            <person name="Lutzoni F."/>
            <person name="Magnuson J."/>
            <person name="Mondo S."/>
            <person name="Nolan M."/>
            <person name="Ohm R."/>
            <person name="Pangilinan J."/>
            <person name="Park H.-J."/>
            <person name="Ramirez L."/>
            <person name="Alfaro M."/>
            <person name="Sun H."/>
            <person name="Tritt A."/>
            <person name="Yoshinaga Y."/>
            <person name="Zwiers L.-H."/>
            <person name="Turgeon B."/>
            <person name="Goodwin S."/>
            <person name="Spatafora J."/>
            <person name="Crous P."/>
            <person name="Grigoriev I."/>
        </authorList>
    </citation>
    <scope>NUCLEOTIDE SEQUENCE</scope>
    <source>
        <strain evidence="3 5">CBS 304.34</strain>
    </source>
</reference>
<evidence type="ECO:0000313" key="4">
    <source>
        <dbReference type="Proteomes" id="UP000504636"/>
    </source>
</evidence>
<proteinExistence type="predicted"/>
<dbReference type="GeneID" id="54466317"/>
<dbReference type="InterPro" id="IPR048519">
    <property type="entry name" value="Gfd2/YDR514C-like_C"/>
</dbReference>
<feature type="compositionally biased region" description="Low complexity" evidence="1">
    <location>
        <begin position="52"/>
        <end position="69"/>
    </location>
</feature>
<protein>
    <recommendedName>
        <fullName evidence="2">Gfd2/YDR514C-like C-terminal domain-containing protein</fullName>
    </recommendedName>
</protein>
<dbReference type="PANTHER" id="PTHR28083:SF1">
    <property type="entry name" value="GOOD FOR FULL DBP5 ACTIVITY PROTEIN 2"/>
    <property type="match status" value="1"/>
</dbReference>
<feature type="compositionally biased region" description="Polar residues" evidence="1">
    <location>
        <begin position="32"/>
        <end position="51"/>
    </location>
</feature>
<dbReference type="AlphaFoldDB" id="A0A6A6YQ06"/>
<dbReference type="InterPro" id="IPR040151">
    <property type="entry name" value="Gfd2/YDR514C-like"/>
</dbReference>
<gene>
    <name evidence="3 5" type="ORF">BDZ99DRAFT_519518</name>
</gene>